<organism evidence="1">
    <name type="scientific">Arundo donax</name>
    <name type="common">Giant reed</name>
    <name type="synonym">Donax arundinaceus</name>
    <dbReference type="NCBI Taxonomy" id="35708"/>
    <lineage>
        <taxon>Eukaryota</taxon>
        <taxon>Viridiplantae</taxon>
        <taxon>Streptophyta</taxon>
        <taxon>Embryophyta</taxon>
        <taxon>Tracheophyta</taxon>
        <taxon>Spermatophyta</taxon>
        <taxon>Magnoliopsida</taxon>
        <taxon>Liliopsida</taxon>
        <taxon>Poales</taxon>
        <taxon>Poaceae</taxon>
        <taxon>PACMAD clade</taxon>
        <taxon>Arundinoideae</taxon>
        <taxon>Arundineae</taxon>
        <taxon>Arundo</taxon>
    </lineage>
</organism>
<name>A0A0A9AIB2_ARUDO</name>
<reference evidence="1" key="1">
    <citation type="submission" date="2014-09" db="EMBL/GenBank/DDBJ databases">
        <authorList>
            <person name="Magalhaes I.L.F."/>
            <person name="Oliveira U."/>
            <person name="Santos F.R."/>
            <person name="Vidigal T.H.D.A."/>
            <person name="Brescovit A.D."/>
            <person name="Santos A.J."/>
        </authorList>
    </citation>
    <scope>NUCLEOTIDE SEQUENCE</scope>
    <source>
        <tissue evidence="1">Shoot tissue taken approximately 20 cm above the soil surface</tissue>
    </source>
</reference>
<evidence type="ECO:0000313" key="1">
    <source>
        <dbReference type="EMBL" id="JAD50901.1"/>
    </source>
</evidence>
<protein>
    <submittedName>
        <fullName evidence="1">Uncharacterized protein</fullName>
    </submittedName>
</protein>
<proteinExistence type="predicted"/>
<reference evidence="1" key="2">
    <citation type="journal article" date="2015" name="Data Brief">
        <title>Shoot transcriptome of the giant reed, Arundo donax.</title>
        <authorList>
            <person name="Barrero R.A."/>
            <person name="Guerrero F.D."/>
            <person name="Moolhuijzen P."/>
            <person name="Goolsby J.A."/>
            <person name="Tidwell J."/>
            <person name="Bellgard S.E."/>
            <person name="Bellgard M.I."/>
        </authorList>
    </citation>
    <scope>NUCLEOTIDE SEQUENCE</scope>
    <source>
        <tissue evidence="1">Shoot tissue taken approximately 20 cm above the soil surface</tissue>
    </source>
</reference>
<accession>A0A0A9AIB2</accession>
<sequence length="12" mass="1369">MPVCYLIKLVSC</sequence>
<dbReference type="EMBL" id="GBRH01246994">
    <property type="protein sequence ID" value="JAD50901.1"/>
    <property type="molecule type" value="Transcribed_RNA"/>
</dbReference>